<evidence type="ECO:0000259" key="2">
    <source>
        <dbReference type="Pfam" id="PF12158"/>
    </source>
</evidence>
<accession>A0A2T2YWR8</accession>
<comment type="caution">
    <text evidence="3">The sequence shown here is derived from an EMBL/GenBank/DDBJ whole genome shotgun (WGS) entry which is preliminary data.</text>
</comment>
<keyword evidence="1" id="KW-0812">Transmembrane</keyword>
<dbReference type="Proteomes" id="UP000241647">
    <property type="component" value="Unassembled WGS sequence"/>
</dbReference>
<gene>
    <name evidence="3" type="ORF">C8259_25390</name>
</gene>
<dbReference type="InterPro" id="IPR021994">
    <property type="entry name" value="DUF3592"/>
</dbReference>
<reference evidence="3 4" key="1">
    <citation type="submission" date="2018-02" db="EMBL/GenBank/DDBJ databases">
        <title>8 Nocardia nova and 1 Nocardia cyriacigeorgica strain used for evolution to TMP-SMX.</title>
        <authorList>
            <person name="Mehta H."/>
            <person name="Weng J."/>
            <person name="Shamoo Y."/>
        </authorList>
    </citation>
    <scope>NUCLEOTIDE SEQUENCE [LARGE SCALE GENOMIC DNA]</scope>
    <source>
        <strain evidence="3 4">ATCC 33727</strain>
    </source>
</reference>
<dbReference type="EMBL" id="PYHS01000015">
    <property type="protein sequence ID" value="PSR59955.1"/>
    <property type="molecule type" value="Genomic_DNA"/>
</dbReference>
<keyword evidence="1" id="KW-1133">Transmembrane helix</keyword>
<feature type="transmembrane region" description="Helical" evidence="1">
    <location>
        <begin position="170"/>
        <end position="192"/>
    </location>
</feature>
<evidence type="ECO:0000256" key="1">
    <source>
        <dbReference type="SAM" id="Phobius"/>
    </source>
</evidence>
<feature type="transmembrane region" description="Helical" evidence="1">
    <location>
        <begin position="30"/>
        <end position="49"/>
    </location>
</feature>
<evidence type="ECO:0000313" key="4">
    <source>
        <dbReference type="Proteomes" id="UP000241647"/>
    </source>
</evidence>
<sequence>MTSRIDVPLFRSRRVAVWKLVPQASRGSAMGYWFVAMVFLWGGVGGLPLSAKAARFGLRFARDGVVVAGRIVDLERSHRTVPDSDGTETIVEYSSPVVAFRTADGREMRESAIVARARTIAGRYEDRFVAVSQRGQWQGRTWTPGEVVRVRYLPDTPERFRIEGKPGTHLLWFLPLSLALLSTAIGCTLLSIEFFCS</sequence>
<proteinExistence type="predicted"/>
<organism evidence="3 4">
    <name type="scientific">Nocardia nova</name>
    <dbReference type="NCBI Taxonomy" id="37330"/>
    <lineage>
        <taxon>Bacteria</taxon>
        <taxon>Bacillati</taxon>
        <taxon>Actinomycetota</taxon>
        <taxon>Actinomycetes</taxon>
        <taxon>Mycobacteriales</taxon>
        <taxon>Nocardiaceae</taxon>
        <taxon>Nocardia</taxon>
    </lineage>
</organism>
<protein>
    <submittedName>
        <fullName evidence="3">DUF3592 domain-containing protein</fullName>
    </submittedName>
</protein>
<dbReference type="AlphaFoldDB" id="A0A2T2YWR8"/>
<keyword evidence="1" id="KW-0472">Membrane</keyword>
<evidence type="ECO:0000313" key="3">
    <source>
        <dbReference type="EMBL" id="PSR59955.1"/>
    </source>
</evidence>
<dbReference type="Pfam" id="PF12158">
    <property type="entry name" value="DUF3592"/>
    <property type="match status" value="1"/>
</dbReference>
<name>A0A2T2YWR8_9NOCA</name>
<feature type="domain" description="DUF3592" evidence="2">
    <location>
        <begin position="68"/>
        <end position="164"/>
    </location>
</feature>